<proteinExistence type="predicted"/>
<organism evidence="1">
    <name type="scientific">Glycine soja</name>
    <name type="common">Wild soybean</name>
    <dbReference type="NCBI Taxonomy" id="3848"/>
    <lineage>
        <taxon>Eukaryota</taxon>
        <taxon>Viridiplantae</taxon>
        <taxon>Streptophyta</taxon>
        <taxon>Embryophyta</taxon>
        <taxon>Tracheophyta</taxon>
        <taxon>Spermatophyta</taxon>
        <taxon>Magnoliopsida</taxon>
        <taxon>eudicotyledons</taxon>
        <taxon>Gunneridae</taxon>
        <taxon>Pentapetalae</taxon>
        <taxon>rosids</taxon>
        <taxon>fabids</taxon>
        <taxon>Fabales</taxon>
        <taxon>Fabaceae</taxon>
        <taxon>Papilionoideae</taxon>
        <taxon>50 kb inversion clade</taxon>
        <taxon>NPAAA clade</taxon>
        <taxon>indigoferoid/millettioid clade</taxon>
        <taxon>Phaseoleae</taxon>
        <taxon>Glycine</taxon>
        <taxon>Glycine subgen. Soja</taxon>
    </lineage>
</organism>
<protein>
    <submittedName>
        <fullName evidence="1">Uncharacterized protein</fullName>
    </submittedName>
</protein>
<reference evidence="1" key="1">
    <citation type="submission" date="2014-07" db="EMBL/GenBank/DDBJ databases">
        <title>Identification of a novel salt tolerance gene in wild soybean by whole-genome sequencing.</title>
        <authorList>
            <person name="Lam H.-M."/>
            <person name="Qi X."/>
            <person name="Li M.-W."/>
            <person name="Liu X."/>
            <person name="Xie M."/>
            <person name="Ni M."/>
            <person name="Xu X."/>
        </authorList>
    </citation>
    <scope>NUCLEOTIDE SEQUENCE [LARGE SCALE GENOMIC DNA]</scope>
    <source>
        <tissue evidence="1">Root</tissue>
    </source>
</reference>
<gene>
    <name evidence="1" type="ORF">glysoja_029744</name>
</gene>
<dbReference type="Proteomes" id="UP000053555">
    <property type="component" value="Unassembled WGS sequence"/>
</dbReference>
<sequence>MGTHSFLHTSCVKRHLPPSAHSSNLRTALCLLLSHCPSSSSSCLAGLLSNRHILTSLSVHDDVSERISVDAGAMAEAIAKQRGVPNGDKPRLHLARC</sequence>
<dbReference type="EMBL" id="KN661727">
    <property type="protein sequence ID" value="KHN14482.1"/>
    <property type="molecule type" value="Genomic_DNA"/>
</dbReference>
<dbReference type="AlphaFoldDB" id="A0A0B2Q3T3"/>
<accession>A0A0B2Q3T3</accession>
<evidence type="ECO:0000313" key="1">
    <source>
        <dbReference type="EMBL" id="KHN14482.1"/>
    </source>
</evidence>
<name>A0A0B2Q3T3_GLYSO</name>